<dbReference type="AlphaFoldDB" id="A0A2R6XFM9"/>
<dbReference type="PANTHER" id="PTHR21495">
    <property type="entry name" value="NUCLEOPORIN-RELATED"/>
    <property type="match status" value="1"/>
</dbReference>
<evidence type="ECO:0000256" key="3">
    <source>
        <dbReference type="ARBA" id="ARBA00022525"/>
    </source>
</evidence>
<dbReference type="GO" id="GO:0009699">
    <property type="term" value="P:phenylpropanoid biosynthetic process"/>
    <property type="evidence" value="ECO:0007669"/>
    <property type="project" value="UniProtKB-ARBA"/>
</dbReference>
<evidence type="ECO:0000256" key="4">
    <source>
        <dbReference type="RuleBase" id="RU363099"/>
    </source>
</evidence>
<dbReference type="GO" id="GO:0048046">
    <property type="term" value="C:apoplast"/>
    <property type="evidence" value="ECO:0007669"/>
    <property type="project" value="UniProtKB-SubCell"/>
</dbReference>
<comment type="subunit">
    <text evidence="2 4">Homodimer.</text>
</comment>
<keyword evidence="4" id="KW-0732">Signal</keyword>
<dbReference type="EMBL" id="KZ772688">
    <property type="protein sequence ID" value="PTQ44915.1"/>
    <property type="molecule type" value="Genomic_DNA"/>
</dbReference>
<evidence type="ECO:0000256" key="1">
    <source>
        <dbReference type="ARBA" id="ARBA00010746"/>
    </source>
</evidence>
<reference evidence="6" key="2">
    <citation type="submission" date="2017-12" db="EMBL/GenBank/DDBJ databases">
        <title>WGS assembly of Marchantia polymorpha.</title>
        <authorList>
            <person name="Bowman J.L."/>
            <person name="Kohchi T."/>
            <person name="Yamato K.T."/>
            <person name="Jenkins J."/>
            <person name="Shu S."/>
            <person name="Ishizaki K."/>
            <person name="Yamaoka S."/>
            <person name="Nishihama R."/>
            <person name="Nakamura Y."/>
            <person name="Berger F."/>
            <person name="Adam C."/>
            <person name="Aki S.S."/>
            <person name="Althoff F."/>
            <person name="Araki T."/>
            <person name="Arteaga-Vazquez M.A."/>
            <person name="Balasubrmanian S."/>
            <person name="Bauer D."/>
            <person name="Boehm C.R."/>
            <person name="Briginshaw L."/>
            <person name="Caballero-Perez J."/>
            <person name="Catarino B."/>
            <person name="Chen F."/>
            <person name="Chiyoda S."/>
            <person name="Chovatia M."/>
            <person name="Davies K.M."/>
            <person name="Delmans M."/>
            <person name="Demura T."/>
            <person name="Dierschke T."/>
            <person name="Dolan L."/>
            <person name="Dorantes-Acosta A.E."/>
            <person name="Eklund D.M."/>
            <person name="Florent S.N."/>
            <person name="Flores-Sandoval E."/>
            <person name="Fujiyama A."/>
            <person name="Fukuzawa H."/>
            <person name="Galik B."/>
            <person name="Grimanelli D."/>
            <person name="Grimwood J."/>
            <person name="Grossniklaus U."/>
            <person name="Hamada T."/>
            <person name="Haseloff J."/>
            <person name="Hetherington A.J."/>
            <person name="Higo A."/>
            <person name="Hirakawa Y."/>
            <person name="Hundley H.N."/>
            <person name="Ikeda Y."/>
            <person name="Inoue K."/>
            <person name="Inoue S."/>
            <person name="Ishida S."/>
            <person name="Jia Q."/>
            <person name="Kakita M."/>
            <person name="Kanazawa T."/>
            <person name="Kawai Y."/>
            <person name="Kawashima T."/>
            <person name="Kennedy M."/>
            <person name="Kinose K."/>
            <person name="Kinoshita T."/>
            <person name="Kohara Y."/>
            <person name="Koide E."/>
            <person name="Komatsu K."/>
            <person name="Kopischke S."/>
            <person name="Kubo M."/>
            <person name="Kyozuka J."/>
            <person name="Lagercrantz U."/>
            <person name="Lin S.S."/>
            <person name="Lindquist E."/>
            <person name="Lipzen A.M."/>
            <person name="Lu C."/>
            <person name="Luna E.D."/>
            <person name="Martienssen R.A."/>
            <person name="Minamino N."/>
            <person name="Mizutani M."/>
            <person name="Mizutani M."/>
            <person name="Mochizuki N."/>
            <person name="Monte I."/>
            <person name="Mosher R."/>
            <person name="Nagasaki H."/>
            <person name="Nakagami H."/>
            <person name="Naramoto S."/>
            <person name="Nishitani K."/>
            <person name="Ohtani M."/>
            <person name="Okamoto T."/>
            <person name="Okumura M."/>
            <person name="Phillips J."/>
            <person name="Pollak B."/>
            <person name="Reinders A."/>
            <person name="Roevekamp M."/>
            <person name="Sano R."/>
            <person name="Sawa S."/>
            <person name="Schmid M.W."/>
            <person name="Shirakawa M."/>
            <person name="Solano R."/>
            <person name="Spunde A."/>
            <person name="Suetsugu N."/>
            <person name="Sugano S."/>
            <person name="Sugiyama A."/>
            <person name="Sun R."/>
            <person name="Suzuki Y."/>
            <person name="Takenaka M."/>
            <person name="Takezawa D."/>
            <person name="Tomogane H."/>
            <person name="Tsuzuki M."/>
            <person name="Ueda T."/>
            <person name="Umeda M."/>
            <person name="Ward J.M."/>
            <person name="Watanabe Y."/>
            <person name="Yazaki K."/>
            <person name="Yokoyama R."/>
            <person name="Yoshitake Y."/>
            <person name="Yotsui I."/>
            <person name="Zachgo S."/>
            <person name="Schmutz J."/>
        </authorList>
    </citation>
    <scope>NUCLEOTIDE SEQUENCE [LARGE SCALE GENOMIC DNA]</scope>
    <source>
        <strain evidence="6">Tak-1</strain>
    </source>
</reference>
<reference evidence="7" key="1">
    <citation type="journal article" date="2017" name="Cell">
        <title>Insights into land plant evolution garnered from the Marchantia polymorpha genome.</title>
        <authorList>
            <person name="Bowman J.L."/>
            <person name="Kohchi T."/>
            <person name="Yamato K.T."/>
            <person name="Jenkins J."/>
            <person name="Shu S."/>
            <person name="Ishizaki K."/>
            <person name="Yamaoka S."/>
            <person name="Nishihama R."/>
            <person name="Nakamura Y."/>
            <person name="Berger F."/>
            <person name="Adam C."/>
            <person name="Aki S.S."/>
            <person name="Althoff F."/>
            <person name="Araki T."/>
            <person name="Arteaga-Vazquez M.A."/>
            <person name="Balasubrmanian S."/>
            <person name="Barry K."/>
            <person name="Bauer D."/>
            <person name="Boehm C.R."/>
            <person name="Briginshaw L."/>
            <person name="Caballero-Perez J."/>
            <person name="Catarino B."/>
            <person name="Chen F."/>
            <person name="Chiyoda S."/>
            <person name="Chovatia M."/>
            <person name="Davies K.M."/>
            <person name="Delmans M."/>
            <person name="Demura T."/>
            <person name="Dierschke T."/>
            <person name="Dolan L."/>
            <person name="Dorantes-Acosta A.E."/>
            <person name="Eklund D.M."/>
            <person name="Florent S.N."/>
            <person name="Flores-Sandoval E."/>
            <person name="Fujiyama A."/>
            <person name="Fukuzawa H."/>
            <person name="Galik B."/>
            <person name="Grimanelli D."/>
            <person name="Grimwood J."/>
            <person name="Grossniklaus U."/>
            <person name="Hamada T."/>
            <person name="Haseloff J."/>
            <person name="Hetherington A.J."/>
            <person name="Higo A."/>
            <person name="Hirakawa Y."/>
            <person name="Hundley H.N."/>
            <person name="Ikeda Y."/>
            <person name="Inoue K."/>
            <person name="Inoue S.I."/>
            <person name="Ishida S."/>
            <person name="Jia Q."/>
            <person name="Kakita M."/>
            <person name="Kanazawa T."/>
            <person name="Kawai Y."/>
            <person name="Kawashima T."/>
            <person name="Kennedy M."/>
            <person name="Kinose K."/>
            <person name="Kinoshita T."/>
            <person name="Kohara Y."/>
            <person name="Koide E."/>
            <person name="Komatsu K."/>
            <person name="Kopischke S."/>
            <person name="Kubo M."/>
            <person name="Kyozuka J."/>
            <person name="Lagercrantz U."/>
            <person name="Lin S.S."/>
            <person name="Lindquist E."/>
            <person name="Lipzen A.M."/>
            <person name="Lu C.W."/>
            <person name="De Luna E."/>
            <person name="Martienssen R.A."/>
            <person name="Minamino N."/>
            <person name="Mizutani M."/>
            <person name="Mizutani M."/>
            <person name="Mochizuki N."/>
            <person name="Monte I."/>
            <person name="Mosher R."/>
            <person name="Nagasaki H."/>
            <person name="Nakagami H."/>
            <person name="Naramoto S."/>
            <person name="Nishitani K."/>
            <person name="Ohtani M."/>
            <person name="Okamoto T."/>
            <person name="Okumura M."/>
            <person name="Phillips J."/>
            <person name="Pollak B."/>
            <person name="Reinders A."/>
            <person name="Rovekamp M."/>
            <person name="Sano R."/>
            <person name="Sawa S."/>
            <person name="Schmid M.W."/>
            <person name="Shirakawa M."/>
            <person name="Solano R."/>
            <person name="Spunde A."/>
            <person name="Suetsugu N."/>
            <person name="Sugano S."/>
            <person name="Sugiyama A."/>
            <person name="Sun R."/>
            <person name="Suzuki Y."/>
            <person name="Takenaka M."/>
            <person name="Takezawa D."/>
            <person name="Tomogane H."/>
            <person name="Tsuzuki M."/>
            <person name="Ueda T."/>
            <person name="Umeda M."/>
            <person name="Ward J.M."/>
            <person name="Watanabe Y."/>
            <person name="Yazaki K."/>
            <person name="Yokoyama R."/>
            <person name="Yoshitake Y."/>
            <person name="Yotsui I."/>
            <person name="Zachgo S."/>
            <person name="Schmutz J."/>
        </authorList>
    </citation>
    <scope>NUCLEOTIDE SEQUENCE [LARGE SCALE GENOMIC DNA]</scope>
    <source>
        <strain evidence="7">Tak-1</strain>
    </source>
</reference>
<sequence>MDRTNGTWTLGVFLCALCILSSGLWTPASAMKMKMKAVNFTYYLHDDFVPPNVTAVAVAGANATLTGPFQLGDIIVFDSVIRKTASNASAQIGHHSGVLVSLNDPSKKFISFALDITIHGYSGTMSGSARIDFTAPSWEEAVSSGTGSFRGVSGYLTVSAVSLNSAFPVLKYEANLMLPHQSY</sequence>
<dbReference type="Pfam" id="PF03018">
    <property type="entry name" value="Dirigent"/>
    <property type="match status" value="1"/>
</dbReference>
<dbReference type="Gramene" id="Mp6g09540.1">
    <property type="protein sequence ID" value="Mp6g09540.1.cds1"/>
    <property type="gene ID" value="Mp6g09540"/>
</dbReference>
<keyword evidence="3 4" id="KW-0964">Secreted</keyword>
<comment type="similarity">
    <text evidence="1 4">Belongs to the plant dirigent protein family.</text>
</comment>
<dbReference type="InterPro" id="IPR004265">
    <property type="entry name" value="Dirigent"/>
</dbReference>
<evidence type="ECO:0000256" key="2">
    <source>
        <dbReference type="ARBA" id="ARBA00011738"/>
    </source>
</evidence>
<gene>
    <name evidence="6" type="ORF">MARPO_0016s0001</name>
    <name evidence="5" type="ORF">MARPO_0152s0002</name>
</gene>
<dbReference type="InterPro" id="IPR044859">
    <property type="entry name" value="Allene_oxi_cyc_Dirigent"/>
</dbReference>
<evidence type="ECO:0000313" key="7">
    <source>
        <dbReference type="Proteomes" id="UP000244005"/>
    </source>
</evidence>
<keyword evidence="7" id="KW-1185">Reference proteome</keyword>
<feature type="chain" id="PRO_5041763523" description="Dirigent protein" evidence="4">
    <location>
        <begin position="31"/>
        <end position="183"/>
    </location>
</feature>
<dbReference type="Proteomes" id="UP000244005">
    <property type="component" value="Unassembled WGS sequence"/>
</dbReference>
<evidence type="ECO:0000313" key="6">
    <source>
        <dbReference type="EMBL" id="PTQ44915.1"/>
    </source>
</evidence>
<feature type="signal peptide" evidence="4">
    <location>
        <begin position="1"/>
        <end position="30"/>
    </location>
</feature>
<comment type="subcellular location">
    <subcellularLocation>
        <location evidence="4">Secreted</location>
        <location evidence="4">Extracellular space</location>
        <location evidence="4">Apoplast</location>
    </subcellularLocation>
</comment>
<dbReference type="EMBL" id="KZ772822">
    <property type="protein sequence ID" value="PTQ28884.1"/>
    <property type="molecule type" value="Genomic_DNA"/>
</dbReference>
<comment type="function">
    <text evidence="4">Dirigent proteins impart stereoselectivity on the phenoxy radical-coupling reaction, yielding optically active lignans from two molecules of coniferyl alcohol in the biosynthesis of lignans, flavonolignans, and alkaloids and thus plays a central role in plant secondary metabolism.</text>
</comment>
<dbReference type="OrthoDB" id="1928589at2759"/>
<name>A0A2R6XFM9_MARPO</name>
<protein>
    <recommendedName>
        <fullName evidence="4">Dirigent protein</fullName>
    </recommendedName>
</protein>
<dbReference type="Gene3D" id="2.40.480.10">
    <property type="entry name" value="Allene oxide cyclase-like"/>
    <property type="match status" value="1"/>
</dbReference>
<keyword evidence="4" id="KW-0052">Apoplast</keyword>
<proteinExistence type="inferred from homology"/>
<organism evidence="6 7">
    <name type="scientific">Marchantia polymorpha</name>
    <name type="common">Common liverwort</name>
    <name type="synonym">Marchantia aquatica</name>
    <dbReference type="NCBI Taxonomy" id="3197"/>
    <lineage>
        <taxon>Eukaryota</taxon>
        <taxon>Viridiplantae</taxon>
        <taxon>Streptophyta</taxon>
        <taxon>Embryophyta</taxon>
        <taxon>Marchantiophyta</taxon>
        <taxon>Marchantiopsida</taxon>
        <taxon>Marchantiidae</taxon>
        <taxon>Marchantiales</taxon>
        <taxon>Marchantiaceae</taxon>
        <taxon>Marchantia</taxon>
    </lineage>
</organism>
<evidence type="ECO:0000313" key="5">
    <source>
        <dbReference type="EMBL" id="PTQ28884.1"/>
    </source>
</evidence>
<accession>A0A2R6XFM9</accession>